<dbReference type="EMBL" id="AFRT01001517">
    <property type="protein sequence ID" value="ELU40088.1"/>
    <property type="molecule type" value="Genomic_DNA"/>
</dbReference>
<accession>L8WTJ5</accession>
<feature type="compositionally biased region" description="Low complexity" evidence="1">
    <location>
        <begin position="103"/>
        <end position="116"/>
    </location>
</feature>
<keyword evidence="3" id="KW-1185">Reference proteome</keyword>
<name>L8WTJ5_THACA</name>
<evidence type="ECO:0000256" key="1">
    <source>
        <dbReference type="SAM" id="MobiDB-lite"/>
    </source>
</evidence>
<reference evidence="2 3" key="1">
    <citation type="journal article" date="2013" name="Nat. Commun.">
        <title>The evolution and pathogenic mechanisms of the rice sheath blight pathogen.</title>
        <authorList>
            <person name="Zheng A."/>
            <person name="Lin R."/>
            <person name="Xu L."/>
            <person name="Qin P."/>
            <person name="Tang C."/>
            <person name="Ai P."/>
            <person name="Zhang D."/>
            <person name="Liu Y."/>
            <person name="Sun Z."/>
            <person name="Feng H."/>
            <person name="Wang Y."/>
            <person name="Chen Y."/>
            <person name="Liang X."/>
            <person name="Fu R."/>
            <person name="Li Q."/>
            <person name="Zhang J."/>
            <person name="Yu X."/>
            <person name="Xie Z."/>
            <person name="Ding L."/>
            <person name="Guan P."/>
            <person name="Tang J."/>
            <person name="Liang Y."/>
            <person name="Wang S."/>
            <person name="Deng Q."/>
            <person name="Li S."/>
            <person name="Zhu J."/>
            <person name="Wang L."/>
            <person name="Liu H."/>
            <person name="Li P."/>
        </authorList>
    </citation>
    <scope>NUCLEOTIDE SEQUENCE [LARGE SCALE GENOMIC DNA]</scope>
    <source>
        <strain evidence="3">AG-1 IA</strain>
    </source>
</reference>
<dbReference type="AlphaFoldDB" id="L8WTJ5"/>
<feature type="compositionally biased region" description="Basic and acidic residues" evidence="1">
    <location>
        <begin position="144"/>
        <end position="167"/>
    </location>
</feature>
<feature type="region of interest" description="Disordered" evidence="1">
    <location>
        <begin position="71"/>
        <end position="178"/>
    </location>
</feature>
<dbReference type="Proteomes" id="UP000011668">
    <property type="component" value="Unassembled WGS sequence"/>
</dbReference>
<feature type="compositionally biased region" description="Polar residues" evidence="1">
    <location>
        <begin position="134"/>
        <end position="143"/>
    </location>
</feature>
<evidence type="ECO:0000313" key="2">
    <source>
        <dbReference type="EMBL" id="ELU40088.1"/>
    </source>
</evidence>
<organism evidence="2 3">
    <name type="scientific">Thanatephorus cucumeris (strain AG1-IA)</name>
    <name type="common">Rice sheath blight fungus</name>
    <name type="synonym">Rhizoctonia solani</name>
    <dbReference type="NCBI Taxonomy" id="983506"/>
    <lineage>
        <taxon>Eukaryota</taxon>
        <taxon>Fungi</taxon>
        <taxon>Dikarya</taxon>
        <taxon>Basidiomycota</taxon>
        <taxon>Agaricomycotina</taxon>
        <taxon>Agaricomycetes</taxon>
        <taxon>Cantharellales</taxon>
        <taxon>Ceratobasidiaceae</taxon>
        <taxon>Rhizoctonia</taxon>
        <taxon>Rhizoctonia solani AG-1</taxon>
    </lineage>
</organism>
<comment type="caution">
    <text evidence="2">The sequence shown here is derived from an EMBL/GenBank/DDBJ whole genome shotgun (WGS) entry which is preliminary data.</text>
</comment>
<sequence>MSTGTFPTHSLDPSFGQGRGDIRHTNQAHVVLSCPILGNEVGGPGEIEDLYPHFFAIPIVLGPAISCTAGGEPGAHEPGGLSLPPSPIPENLRGGTRSYHALSRSFSSGTTSAGSSPNEDDYDPNEPTARGMMNYSNAHGNSQFRDRERGKVEERRKYEERKRHDQENQANQDQGGTN</sequence>
<feature type="region of interest" description="Disordered" evidence="1">
    <location>
        <begin position="1"/>
        <end position="21"/>
    </location>
</feature>
<feature type="compositionally biased region" description="Polar residues" evidence="1">
    <location>
        <begin position="168"/>
        <end position="178"/>
    </location>
</feature>
<gene>
    <name evidence="2" type="ORF">AG1IA_05888</name>
</gene>
<dbReference type="HOGENOM" id="CLU_1511598_0_0_1"/>
<proteinExistence type="predicted"/>
<evidence type="ECO:0000313" key="3">
    <source>
        <dbReference type="Proteomes" id="UP000011668"/>
    </source>
</evidence>
<protein>
    <submittedName>
        <fullName evidence="2">Uncharacterized protein</fullName>
    </submittedName>
</protein>